<dbReference type="InterPro" id="IPR002539">
    <property type="entry name" value="MaoC-like_dom"/>
</dbReference>
<evidence type="ECO:0000256" key="1">
    <source>
        <dbReference type="ARBA" id="ARBA00005254"/>
    </source>
</evidence>
<feature type="domain" description="MaoC-like" evidence="2">
    <location>
        <begin position="22"/>
        <end position="112"/>
    </location>
</feature>
<dbReference type="CDD" id="cd03454">
    <property type="entry name" value="YdeM"/>
    <property type="match status" value="1"/>
</dbReference>
<keyword evidence="4" id="KW-1185">Reference proteome</keyword>
<dbReference type="PANTHER" id="PTHR43664:SF1">
    <property type="entry name" value="BETA-METHYLMALYL-COA DEHYDRATASE"/>
    <property type="match status" value="1"/>
</dbReference>
<dbReference type="InterPro" id="IPR029069">
    <property type="entry name" value="HotDog_dom_sf"/>
</dbReference>
<proteinExistence type="inferred from homology"/>
<dbReference type="PANTHER" id="PTHR43664">
    <property type="entry name" value="MONOAMINE OXIDASE-RELATED"/>
    <property type="match status" value="1"/>
</dbReference>
<name>A0ABU8M9W9_9PSEU</name>
<dbReference type="Pfam" id="PF01575">
    <property type="entry name" value="MaoC_dehydratas"/>
    <property type="match status" value="1"/>
</dbReference>
<reference evidence="3 4" key="1">
    <citation type="submission" date="2024-03" db="EMBL/GenBank/DDBJ databases">
        <title>Actinomycetospora sp. OC33-EN07, a novel actinomycete isolated from wild orchid (Aerides multiflora).</title>
        <authorList>
            <person name="Suriyachadkun C."/>
        </authorList>
    </citation>
    <scope>NUCLEOTIDE SEQUENCE [LARGE SCALE GENOMIC DNA]</scope>
    <source>
        <strain evidence="3 4">OC33-EN07</strain>
    </source>
</reference>
<dbReference type="SUPFAM" id="SSF54637">
    <property type="entry name" value="Thioesterase/thiol ester dehydrase-isomerase"/>
    <property type="match status" value="1"/>
</dbReference>
<organism evidence="3 4">
    <name type="scientific">Actinomycetospora flava</name>
    <dbReference type="NCBI Taxonomy" id="3129232"/>
    <lineage>
        <taxon>Bacteria</taxon>
        <taxon>Bacillati</taxon>
        <taxon>Actinomycetota</taxon>
        <taxon>Actinomycetes</taxon>
        <taxon>Pseudonocardiales</taxon>
        <taxon>Pseudonocardiaceae</taxon>
        <taxon>Actinomycetospora</taxon>
    </lineage>
</organism>
<accession>A0ABU8M9W9</accession>
<dbReference type="RefSeq" id="WP_337705502.1">
    <property type="nucleotide sequence ID" value="NZ_JBBEGM010000011.1"/>
</dbReference>
<dbReference type="Proteomes" id="UP001369736">
    <property type="component" value="Unassembled WGS sequence"/>
</dbReference>
<evidence type="ECO:0000313" key="4">
    <source>
        <dbReference type="Proteomes" id="UP001369736"/>
    </source>
</evidence>
<gene>
    <name evidence="3" type="ORF">WCD58_23435</name>
</gene>
<evidence type="ECO:0000313" key="3">
    <source>
        <dbReference type="EMBL" id="MEJ2864129.1"/>
    </source>
</evidence>
<sequence length="159" mass="17297">MTEPEVWFEDLPAGRRIALGTVVVDRDEMLAFNRRFDPQPFHVDEEAARASLFGGLCASGWFTASLWMRCYVDGVLSRSASMGSPGGDEIAWPAPVFPGDRLEAEMEILAARVSASRPQLGLITLAGTLTRDGTTEVFRSRFTGMFGRREHAANGAATG</sequence>
<dbReference type="InterPro" id="IPR052342">
    <property type="entry name" value="MCH/BMMD"/>
</dbReference>
<comment type="similarity">
    <text evidence="1">Belongs to the enoyl-CoA hydratase/isomerase family.</text>
</comment>
<dbReference type="Gene3D" id="3.10.129.10">
    <property type="entry name" value="Hotdog Thioesterase"/>
    <property type="match status" value="1"/>
</dbReference>
<protein>
    <submittedName>
        <fullName evidence="3">MaoC family dehydratase</fullName>
    </submittedName>
</protein>
<comment type="caution">
    <text evidence="3">The sequence shown here is derived from an EMBL/GenBank/DDBJ whole genome shotgun (WGS) entry which is preliminary data.</text>
</comment>
<dbReference type="EMBL" id="JBBEGM010000011">
    <property type="protein sequence ID" value="MEJ2864129.1"/>
    <property type="molecule type" value="Genomic_DNA"/>
</dbReference>
<evidence type="ECO:0000259" key="2">
    <source>
        <dbReference type="Pfam" id="PF01575"/>
    </source>
</evidence>